<dbReference type="PANTHER" id="PTHR45977">
    <property type="entry name" value="TARGET OF ERK KINASE MPK-1"/>
    <property type="match status" value="1"/>
</dbReference>
<evidence type="ECO:0000256" key="7">
    <source>
        <dbReference type="ARBA" id="ARBA00022771"/>
    </source>
</evidence>
<sequence length="322" mass="35544">MDHHTIHSDVTGETVGEGFDVPDAVPEFPSHEGPLFQQNTAEHAERNGAASRSRFAEHMRQPLPFPSLPVQVPDDTNAVHGSGPRDPDGPTVGPLESNAATARHETGDNIVEPGQESFNQQASAPEQPAQLRLPDFGNLDPIQEVLESLIPEQQAILQGFFTNMNNAFLELANDPHRPPFTAEEILQHFGDVQEVDDTMEGLDSFNRARLEEFISDLEGALIRLNSQPRRSPERVQQVSDLLDRLSSDPIASSLSSDNFDNDSSKCSICLAYYVPGDLNVILPCHSSHQFHRNCIENWFLDHLSCPFCRMPINLAHVGSATS</sequence>
<organism evidence="15 16">
    <name type="scientific">Puccinia graminis f. sp. tritici</name>
    <dbReference type="NCBI Taxonomy" id="56615"/>
    <lineage>
        <taxon>Eukaryota</taxon>
        <taxon>Fungi</taxon>
        <taxon>Dikarya</taxon>
        <taxon>Basidiomycota</taxon>
        <taxon>Pucciniomycotina</taxon>
        <taxon>Pucciniomycetes</taxon>
        <taxon>Pucciniales</taxon>
        <taxon>Pucciniaceae</taxon>
        <taxon>Puccinia</taxon>
    </lineage>
</organism>
<evidence type="ECO:0000256" key="9">
    <source>
        <dbReference type="ARBA" id="ARBA00022833"/>
    </source>
</evidence>
<proteinExistence type="predicted"/>
<comment type="catalytic activity">
    <reaction evidence="1">
        <text>S-ubiquitinyl-[E2 ubiquitin-conjugating enzyme]-L-cysteine + [acceptor protein]-L-lysine = [E2 ubiquitin-conjugating enzyme]-L-cysteine + N(6)-ubiquitinyl-[acceptor protein]-L-lysine.</text>
        <dbReference type="EC" id="2.3.2.27"/>
    </reaction>
</comment>
<evidence type="ECO:0000256" key="4">
    <source>
        <dbReference type="ARBA" id="ARBA00022679"/>
    </source>
</evidence>
<dbReference type="Gene3D" id="3.30.40.10">
    <property type="entry name" value="Zinc/RING finger domain, C3HC4 (zinc finger)"/>
    <property type="match status" value="1"/>
</dbReference>
<evidence type="ECO:0000256" key="2">
    <source>
        <dbReference type="ARBA" id="ARBA00004141"/>
    </source>
</evidence>
<evidence type="ECO:0000256" key="5">
    <source>
        <dbReference type="ARBA" id="ARBA00022692"/>
    </source>
</evidence>
<keyword evidence="7 12" id="KW-0863">Zinc-finger</keyword>
<feature type="domain" description="RING-type" evidence="14">
    <location>
        <begin position="266"/>
        <end position="309"/>
    </location>
</feature>
<gene>
    <name evidence="15" type="ORF">PGT21_006471</name>
</gene>
<keyword evidence="5" id="KW-0812">Transmembrane</keyword>
<dbReference type="GO" id="GO:0016567">
    <property type="term" value="P:protein ubiquitination"/>
    <property type="evidence" value="ECO:0007669"/>
    <property type="project" value="TreeGrafter"/>
</dbReference>
<evidence type="ECO:0000256" key="12">
    <source>
        <dbReference type="PROSITE-ProRule" id="PRU00175"/>
    </source>
</evidence>
<dbReference type="GO" id="GO:0016020">
    <property type="term" value="C:membrane"/>
    <property type="evidence" value="ECO:0007669"/>
    <property type="project" value="UniProtKB-SubCell"/>
</dbReference>
<dbReference type="SUPFAM" id="SSF57850">
    <property type="entry name" value="RING/U-box"/>
    <property type="match status" value="1"/>
</dbReference>
<evidence type="ECO:0000313" key="16">
    <source>
        <dbReference type="Proteomes" id="UP000324748"/>
    </source>
</evidence>
<dbReference type="FunFam" id="3.30.40.10:FF:001065">
    <property type="entry name" value="Uncharacterized protein"/>
    <property type="match status" value="1"/>
</dbReference>
<keyword evidence="10" id="KW-1133">Transmembrane helix</keyword>
<evidence type="ECO:0000256" key="10">
    <source>
        <dbReference type="ARBA" id="ARBA00022989"/>
    </source>
</evidence>
<dbReference type="Proteomes" id="UP000324748">
    <property type="component" value="Unassembled WGS sequence"/>
</dbReference>
<dbReference type="CDD" id="cd16454">
    <property type="entry name" value="RING-H2_PA-TM-RING"/>
    <property type="match status" value="1"/>
</dbReference>
<keyword evidence="9" id="KW-0862">Zinc</keyword>
<dbReference type="EMBL" id="VSWC01000093">
    <property type="protein sequence ID" value="KAA1089083.1"/>
    <property type="molecule type" value="Genomic_DNA"/>
</dbReference>
<keyword evidence="4" id="KW-0808">Transferase</keyword>
<keyword evidence="11" id="KW-0472">Membrane</keyword>
<name>A0A5B0NJY2_PUCGR</name>
<dbReference type="Pfam" id="PF13639">
    <property type="entry name" value="zf-RING_2"/>
    <property type="match status" value="1"/>
</dbReference>
<keyword evidence="8" id="KW-0833">Ubl conjugation pathway</keyword>
<reference evidence="15 16" key="1">
    <citation type="submission" date="2019-05" db="EMBL/GenBank/DDBJ databases">
        <title>Emergence of the Ug99 lineage of the wheat stem rust pathogen through somatic hybridization.</title>
        <authorList>
            <person name="Li F."/>
            <person name="Upadhyaya N.M."/>
            <person name="Sperschneider J."/>
            <person name="Matny O."/>
            <person name="Nguyen-Phuc H."/>
            <person name="Mago R."/>
            <person name="Raley C."/>
            <person name="Miller M.E."/>
            <person name="Silverstein K.A.T."/>
            <person name="Henningsen E."/>
            <person name="Hirsch C.D."/>
            <person name="Visser B."/>
            <person name="Pretorius Z.A."/>
            <person name="Steffenson B.J."/>
            <person name="Schwessinger B."/>
            <person name="Dodds P.N."/>
            <person name="Figueroa M."/>
        </authorList>
    </citation>
    <scope>NUCLEOTIDE SEQUENCE [LARGE SCALE GENOMIC DNA]</scope>
    <source>
        <strain evidence="15">21-0</strain>
    </source>
</reference>
<keyword evidence="16" id="KW-1185">Reference proteome</keyword>
<dbReference type="PANTHER" id="PTHR45977:SF4">
    <property type="entry name" value="RING-TYPE DOMAIN-CONTAINING PROTEIN"/>
    <property type="match status" value="1"/>
</dbReference>
<dbReference type="GO" id="GO:0008270">
    <property type="term" value="F:zinc ion binding"/>
    <property type="evidence" value="ECO:0007669"/>
    <property type="project" value="UniProtKB-KW"/>
</dbReference>
<evidence type="ECO:0000256" key="13">
    <source>
        <dbReference type="SAM" id="MobiDB-lite"/>
    </source>
</evidence>
<evidence type="ECO:0000256" key="1">
    <source>
        <dbReference type="ARBA" id="ARBA00000900"/>
    </source>
</evidence>
<evidence type="ECO:0000256" key="11">
    <source>
        <dbReference type="ARBA" id="ARBA00023136"/>
    </source>
</evidence>
<evidence type="ECO:0000256" key="8">
    <source>
        <dbReference type="ARBA" id="ARBA00022786"/>
    </source>
</evidence>
<evidence type="ECO:0000313" key="15">
    <source>
        <dbReference type="EMBL" id="KAA1089083.1"/>
    </source>
</evidence>
<dbReference type="GO" id="GO:0006511">
    <property type="term" value="P:ubiquitin-dependent protein catabolic process"/>
    <property type="evidence" value="ECO:0007669"/>
    <property type="project" value="TreeGrafter"/>
</dbReference>
<keyword evidence="6" id="KW-0479">Metal-binding</keyword>
<accession>A0A5B0NJY2</accession>
<dbReference type="PROSITE" id="PS50089">
    <property type="entry name" value="ZF_RING_2"/>
    <property type="match status" value="1"/>
</dbReference>
<dbReference type="GO" id="GO:0061630">
    <property type="term" value="F:ubiquitin protein ligase activity"/>
    <property type="evidence" value="ECO:0007669"/>
    <property type="project" value="UniProtKB-EC"/>
</dbReference>
<comment type="subcellular location">
    <subcellularLocation>
        <location evidence="2">Membrane</location>
        <topology evidence="2">Multi-pass membrane protein</topology>
    </subcellularLocation>
</comment>
<dbReference type="OrthoDB" id="8062037at2759"/>
<evidence type="ECO:0000256" key="6">
    <source>
        <dbReference type="ARBA" id="ARBA00022723"/>
    </source>
</evidence>
<evidence type="ECO:0000256" key="3">
    <source>
        <dbReference type="ARBA" id="ARBA00012483"/>
    </source>
</evidence>
<comment type="caution">
    <text evidence="15">The sequence shown here is derived from an EMBL/GenBank/DDBJ whole genome shotgun (WGS) entry which is preliminary data.</text>
</comment>
<dbReference type="EC" id="2.3.2.27" evidence="3"/>
<protein>
    <recommendedName>
        <fullName evidence="3">RING-type E3 ubiquitin transferase</fullName>
        <ecNumber evidence="3">2.3.2.27</ecNumber>
    </recommendedName>
</protein>
<dbReference type="SMART" id="SM00184">
    <property type="entry name" value="RING"/>
    <property type="match status" value="1"/>
</dbReference>
<dbReference type="InterPro" id="IPR013083">
    <property type="entry name" value="Znf_RING/FYVE/PHD"/>
</dbReference>
<evidence type="ECO:0000259" key="14">
    <source>
        <dbReference type="PROSITE" id="PS50089"/>
    </source>
</evidence>
<dbReference type="AlphaFoldDB" id="A0A5B0NJY2"/>
<dbReference type="InterPro" id="IPR001841">
    <property type="entry name" value="Znf_RING"/>
</dbReference>
<feature type="region of interest" description="Disordered" evidence="13">
    <location>
        <begin position="1"/>
        <end position="34"/>
    </location>
</feature>
<feature type="region of interest" description="Disordered" evidence="13">
    <location>
        <begin position="66"/>
        <end position="97"/>
    </location>
</feature>
<dbReference type="OMA" id="MNNAFRE"/>